<protein>
    <submittedName>
        <fullName evidence="2">Uncharacterized protein</fullName>
    </submittedName>
</protein>
<organism evidence="2 4">
    <name type="scientific">Fistulina hepatica ATCC 64428</name>
    <dbReference type="NCBI Taxonomy" id="1128425"/>
    <lineage>
        <taxon>Eukaryota</taxon>
        <taxon>Fungi</taxon>
        <taxon>Dikarya</taxon>
        <taxon>Basidiomycota</taxon>
        <taxon>Agaricomycotina</taxon>
        <taxon>Agaricomycetes</taxon>
        <taxon>Agaricomycetidae</taxon>
        <taxon>Agaricales</taxon>
        <taxon>Fistulinaceae</taxon>
        <taxon>Fistulina</taxon>
    </lineage>
</organism>
<dbReference type="PROSITE" id="PS50244">
    <property type="entry name" value="S5A_REDUCTASE"/>
    <property type="match status" value="1"/>
</dbReference>
<dbReference type="AlphaFoldDB" id="A0A0D7ABK0"/>
<keyword evidence="1" id="KW-0472">Membrane</keyword>
<dbReference type="Gene3D" id="1.20.120.1630">
    <property type="match status" value="1"/>
</dbReference>
<evidence type="ECO:0000313" key="3">
    <source>
        <dbReference type="EMBL" id="KIY48776.1"/>
    </source>
</evidence>
<dbReference type="EMBL" id="KN881813">
    <property type="protein sequence ID" value="KIY48776.1"/>
    <property type="molecule type" value="Genomic_DNA"/>
</dbReference>
<dbReference type="PANTHER" id="PTHR32251:SF15">
    <property type="entry name" value="3-OXO-5-ALPHA-STEROID 4-DEHYDROGENASE (DUF1295)"/>
    <property type="match status" value="1"/>
</dbReference>
<reference evidence="2 4" key="1">
    <citation type="journal article" date="2015" name="Fungal Genet. Biol.">
        <title>Evolution of novel wood decay mechanisms in Agaricales revealed by the genome sequences of Fistulina hepatica and Cylindrobasidium torrendii.</title>
        <authorList>
            <person name="Floudas D."/>
            <person name="Held B.W."/>
            <person name="Riley R."/>
            <person name="Nagy L.G."/>
            <person name="Koehler G."/>
            <person name="Ransdell A.S."/>
            <person name="Younus H."/>
            <person name="Chow J."/>
            <person name="Chiniquy J."/>
            <person name="Lipzen A."/>
            <person name="Tritt A."/>
            <person name="Sun H."/>
            <person name="Haridas S."/>
            <person name="LaButti K."/>
            <person name="Ohm R.A."/>
            <person name="Kues U."/>
            <person name="Blanchette R.A."/>
            <person name="Grigoriev I.V."/>
            <person name="Minto R.E."/>
            <person name="Hibbett D.S."/>
        </authorList>
    </citation>
    <scope>NUCLEOTIDE SEQUENCE [LARGE SCALE GENOMIC DNA]</scope>
    <source>
        <strain evidence="2 4">ATCC 64428</strain>
    </source>
</reference>
<keyword evidence="4" id="KW-1185">Reference proteome</keyword>
<sequence>MIAGRAADPALQFTLFSKGYAAEALVRVGLLSPAKIANLIASREGAAGIASIGPVPTLLVGMYAVAALRHSYWATFTNKTYFPPKASFAVSFLNGAVNTLNTLICTYTLATAAPNASSGWSGALGWRQLVGAVLFATGIALEVLSEEMRKRFKAEPANKGKVHGTGLFRIVRHPNYLGYLLWRVGITLAAGSPRAALAMGLIQAGFFSLSIPELEAYMKKRYGEEWEEHRARVPYKMIPGIF</sequence>
<evidence type="ECO:0000313" key="2">
    <source>
        <dbReference type="EMBL" id="KIY48362.1"/>
    </source>
</evidence>
<feature type="transmembrane region" description="Helical" evidence="1">
    <location>
        <begin position="45"/>
        <end position="68"/>
    </location>
</feature>
<dbReference type="Pfam" id="PF06966">
    <property type="entry name" value="DUF1295"/>
    <property type="match status" value="1"/>
</dbReference>
<gene>
    <name evidence="3" type="ORF">FISHEDRAFT_65603</name>
    <name evidence="2" type="ORF">FISHEDRAFT_65764</name>
</gene>
<dbReference type="InterPro" id="IPR010721">
    <property type="entry name" value="UstE-like"/>
</dbReference>
<name>A0A0D7ABK0_9AGAR</name>
<dbReference type="EMBL" id="KN881847">
    <property type="protein sequence ID" value="KIY48362.1"/>
    <property type="molecule type" value="Genomic_DNA"/>
</dbReference>
<feature type="transmembrane region" description="Helical" evidence="1">
    <location>
        <begin position="125"/>
        <end position="144"/>
    </location>
</feature>
<dbReference type="PANTHER" id="PTHR32251">
    <property type="entry name" value="3-OXO-5-ALPHA-STEROID 4-DEHYDROGENASE"/>
    <property type="match status" value="1"/>
</dbReference>
<evidence type="ECO:0000256" key="1">
    <source>
        <dbReference type="SAM" id="Phobius"/>
    </source>
</evidence>
<dbReference type="GO" id="GO:0016020">
    <property type="term" value="C:membrane"/>
    <property type="evidence" value="ECO:0007669"/>
    <property type="project" value="TreeGrafter"/>
</dbReference>
<accession>A0A0D7ABK0</accession>
<dbReference type="Proteomes" id="UP000054144">
    <property type="component" value="Unassembled WGS sequence"/>
</dbReference>
<keyword evidence="1" id="KW-1133">Transmembrane helix</keyword>
<proteinExistence type="predicted"/>
<dbReference type="OrthoDB" id="67965at2759"/>
<feature type="transmembrane region" description="Helical" evidence="1">
    <location>
        <begin position="88"/>
        <end position="113"/>
    </location>
</feature>
<keyword evidence="1" id="KW-0812">Transmembrane</keyword>
<evidence type="ECO:0000313" key="4">
    <source>
        <dbReference type="Proteomes" id="UP000054144"/>
    </source>
</evidence>